<reference evidence="2" key="1">
    <citation type="journal article" date="2019" name="Int. J. Syst. Evol. Microbiol.">
        <title>The Global Catalogue of Microorganisms (GCM) 10K type strain sequencing project: providing services to taxonomists for standard genome sequencing and annotation.</title>
        <authorList>
            <consortium name="The Broad Institute Genomics Platform"/>
            <consortium name="The Broad Institute Genome Sequencing Center for Infectious Disease"/>
            <person name="Wu L."/>
            <person name="Ma J."/>
        </authorList>
    </citation>
    <scope>NUCLEOTIDE SEQUENCE [LARGE SCALE GENOMIC DNA]</scope>
    <source>
        <strain evidence="2">CGMCC 4.7093</strain>
    </source>
</reference>
<dbReference type="Proteomes" id="UP001595947">
    <property type="component" value="Unassembled WGS sequence"/>
</dbReference>
<keyword evidence="2" id="KW-1185">Reference proteome</keyword>
<evidence type="ECO:0000313" key="1">
    <source>
        <dbReference type="EMBL" id="MFC5060801.1"/>
    </source>
</evidence>
<gene>
    <name evidence="1" type="ORF">ACFPBZ_01160</name>
</gene>
<sequence length="235" mass="24881">MSTRDAPPAGSVVLTCGDAFHAWAEHFPTTTVVPLAGTPSRADVDPLLHDAARLVVAGTDADLAAVLVRLLRTERLDLPVAFLPPASSEAAAVWGIPTTPEAALELAASGTPSPAPLIRDDRGGVVAGVHRVEAFSGVAYCDEHELVRGEATGLVVRPDPDHAARTDVGPGGGGVTVTLLGPRRLLRRPTERTRHGRAATLGCRPAAASRDGVPDPRPLERRSWYRHTEDWHLVR</sequence>
<proteinExistence type="predicted"/>
<dbReference type="RefSeq" id="WP_378034141.1">
    <property type="nucleotide sequence ID" value="NZ_JBHSIV010000001.1"/>
</dbReference>
<protein>
    <recommendedName>
        <fullName evidence="3">DAGKc domain-containing protein</fullName>
    </recommendedName>
</protein>
<evidence type="ECO:0000313" key="2">
    <source>
        <dbReference type="Proteomes" id="UP001595947"/>
    </source>
</evidence>
<accession>A0ABV9YG00</accession>
<evidence type="ECO:0008006" key="3">
    <source>
        <dbReference type="Google" id="ProtNLM"/>
    </source>
</evidence>
<dbReference type="EMBL" id="JBHSIV010000001">
    <property type="protein sequence ID" value="MFC5060801.1"/>
    <property type="molecule type" value="Genomic_DNA"/>
</dbReference>
<organism evidence="1 2">
    <name type="scientific">Actinomycetospora atypica</name>
    <dbReference type="NCBI Taxonomy" id="1290095"/>
    <lineage>
        <taxon>Bacteria</taxon>
        <taxon>Bacillati</taxon>
        <taxon>Actinomycetota</taxon>
        <taxon>Actinomycetes</taxon>
        <taxon>Pseudonocardiales</taxon>
        <taxon>Pseudonocardiaceae</taxon>
        <taxon>Actinomycetospora</taxon>
    </lineage>
</organism>
<name>A0ABV9YG00_9PSEU</name>
<comment type="caution">
    <text evidence="1">The sequence shown here is derived from an EMBL/GenBank/DDBJ whole genome shotgun (WGS) entry which is preliminary data.</text>
</comment>